<dbReference type="PATRIC" id="fig|1459.3.peg.3906"/>
<organism evidence="1 2">
    <name type="scientific">Sporosarcina globispora</name>
    <name type="common">Bacillus globisporus</name>
    <dbReference type="NCBI Taxonomy" id="1459"/>
    <lineage>
        <taxon>Bacteria</taxon>
        <taxon>Bacillati</taxon>
        <taxon>Bacillota</taxon>
        <taxon>Bacilli</taxon>
        <taxon>Bacillales</taxon>
        <taxon>Caryophanaceae</taxon>
        <taxon>Sporosarcina</taxon>
    </lineage>
</organism>
<evidence type="ECO:0008006" key="3">
    <source>
        <dbReference type="Google" id="ProtNLM"/>
    </source>
</evidence>
<comment type="caution">
    <text evidence="1">The sequence shown here is derived from an EMBL/GenBank/DDBJ whole genome shotgun (WGS) entry which is preliminary data.</text>
</comment>
<reference evidence="2" key="1">
    <citation type="submission" date="2015-07" db="EMBL/GenBank/DDBJ databases">
        <title>Fjat-10036 dsm4.</title>
        <authorList>
            <person name="Liu B."/>
            <person name="Wang J."/>
            <person name="Zhu Y."/>
            <person name="Liu G."/>
            <person name="Chen Q."/>
            <person name="Chen Z."/>
            <person name="Lan J."/>
            <person name="Che J."/>
            <person name="Ge C."/>
            <person name="Shi H."/>
            <person name="Pan Z."/>
            <person name="Liu X."/>
        </authorList>
    </citation>
    <scope>NUCLEOTIDE SEQUENCE [LARGE SCALE GENOMIC DNA]</scope>
    <source>
        <strain evidence="2">DSM 4</strain>
    </source>
</reference>
<gene>
    <name evidence="1" type="ORF">AF332_17790</name>
</gene>
<sequence length="63" mass="7372">MGAIERNGYRFEPEFSVISQNGAIHVFHNGNFVEELKFEFSGKFPENDQIEEMVDQYCNRRGL</sequence>
<protein>
    <recommendedName>
        <fullName evidence="3">YbxH family protein</fullName>
    </recommendedName>
</protein>
<dbReference type="InterPro" id="IPR035314">
    <property type="entry name" value="DUF5370"/>
</dbReference>
<dbReference type="STRING" id="1459.AF332_17790"/>
<accession>A0A0M0GGC9</accession>
<proteinExistence type="predicted"/>
<dbReference type="RefSeq" id="WP_053435854.1">
    <property type="nucleotide sequence ID" value="NZ_LGUF01000007.1"/>
</dbReference>
<dbReference type="AlphaFoldDB" id="A0A0M0GGC9"/>
<dbReference type="Pfam" id="PF17340">
    <property type="entry name" value="DUF5370"/>
    <property type="match status" value="1"/>
</dbReference>
<dbReference type="Proteomes" id="UP000037109">
    <property type="component" value="Unassembled WGS sequence"/>
</dbReference>
<evidence type="ECO:0000313" key="2">
    <source>
        <dbReference type="Proteomes" id="UP000037109"/>
    </source>
</evidence>
<evidence type="ECO:0000313" key="1">
    <source>
        <dbReference type="EMBL" id="KON88481.1"/>
    </source>
</evidence>
<dbReference type="OrthoDB" id="2971825at2"/>
<keyword evidence="2" id="KW-1185">Reference proteome</keyword>
<dbReference type="EMBL" id="LGUF01000007">
    <property type="protein sequence ID" value="KON88481.1"/>
    <property type="molecule type" value="Genomic_DNA"/>
</dbReference>
<name>A0A0M0GGC9_SPOGL</name>